<proteinExistence type="predicted"/>
<keyword evidence="2" id="KW-1185">Reference proteome</keyword>
<gene>
    <name evidence="1" type="ORF">SLS60_012063</name>
</gene>
<evidence type="ECO:0000313" key="1">
    <source>
        <dbReference type="EMBL" id="KAL1591364.1"/>
    </source>
</evidence>
<comment type="caution">
    <text evidence="1">The sequence shown here is derived from an EMBL/GenBank/DDBJ whole genome shotgun (WGS) entry which is preliminary data.</text>
</comment>
<dbReference type="Proteomes" id="UP001521785">
    <property type="component" value="Unassembled WGS sequence"/>
</dbReference>
<dbReference type="EMBL" id="JAKJXO020000028">
    <property type="protein sequence ID" value="KAL1591364.1"/>
    <property type="molecule type" value="Genomic_DNA"/>
</dbReference>
<evidence type="ECO:0000313" key="2">
    <source>
        <dbReference type="Proteomes" id="UP001521785"/>
    </source>
</evidence>
<accession>A0ABR3QGR8</accession>
<reference evidence="1 2" key="1">
    <citation type="submission" date="2024-02" db="EMBL/GenBank/DDBJ databases">
        <title>De novo assembly and annotation of 12 fungi associated with fruit tree decline syndrome in Ontario, Canada.</title>
        <authorList>
            <person name="Sulman M."/>
            <person name="Ellouze W."/>
            <person name="Ilyukhin E."/>
        </authorList>
    </citation>
    <scope>NUCLEOTIDE SEQUENCE [LARGE SCALE GENOMIC DNA]</scope>
    <source>
        <strain evidence="1 2">M42-189</strain>
    </source>
</reference>
<name>A0ABR3QGR8_9PLEO</name>
<protein>
    <submittedName>
        <fullName evidence="1">Uncharacterized protein</fullName>
    </submittedName>
</protein>
<organism evidence="1 2">
    <name type="scientific">Paraconiothyrium brasiliense</name>
    <dbReference type="NCBI Taxonomy" id="300254"/>
    <lineage>
        <taxon>Eukaryota</taxon>
        <taxon>Fungi</taxon>
        <taxon>Dikarya</taxon>
        <taxon>Ascomycota</taxon>
        <taxon>Pezizomycotina</taxon>
        <taxon>Dothideomycetes</taxon>
        <taxon>Pleosporomycetidae</taxon>
        <taxon>Pleosporales</taxon>
        <taxon>Massarineae</taxon>
        <taxon>Didymosphaeriaceae</taxon>
        <taxon>Paraconiothyrium</taxon>
    </lineage>
</organism>
<sequence>MKSLYLTFFPVASAQYFSFGDYFSTGPVATNSWIRQATTTLVLPALNSPHNGNLGLWPGMGTKFDSGADGHLVQGLAISTVGQGSPCNFAASDVKWCVVASTYDGISLHVRKQGDFKSKPWVGEQHDGTPYRANPGDKVTYDYKYNDATANFDQTVSVNGVKVSTLSTKSGHGAGWGTAMECQQANCGTVPEHHYLNTTIIMNTADPNYKNTLGLNGASGNLVTADGGKTWTVADIKINQYTYT</sequence>